<protein>
    <submittedName>
        <fullName evidence="2">Uncharacterized protein</fullName>
    </submittedName>
</protein>
<dbReference type="EMBL" id="LGRX02005219">
    <property type="protein sequence ID" value="KAK3278925.1"/>
    <property type="molecule type" value="Genomic_DNA"/>
</dbReference>
<feature type="region of interest" description="Disordered" evidence="1">
    <location>
        <begin position="285"/>
        <end position="306"/>
    </location>
</feature>
<feature type="compositionally biased region" description="Basic residues" evidence="1">
    <location>
        <begin position="291"/>
        <end position="301"/>
    </location>
</feature>
<sequence>MTPADREPDGGQVQHNDKHPLTLFQTIFQLMCKARNSRCSVTIFLYTKLREAHKVSISNISHYCGQRRRVMFSATKAAAVRVSSVVGGWLGARNSQEDTTRLDADVKGSPMVTRRLNFDSGSPSGVHRTPLMQLEASTASRRGAAVPQALSGPEASAHGQDLSMPKMSATLQVDTPLRKRKLVESLEDEPPAVRACREEDAENTQPFASSDKVGAGWRAADDASVADDGRLSLSGIASVKASAVMAVGTKRRINEAFDEAEEADRAVAGKRYRPALNSMPALRRANLPSKRPPRRHLRRGGQHSGMGCRGLGVLQRPLHCARVDQLSGAAISAAAATAPEFEELQAEMLPEELQCAMTPATAPVVVSSLPTTANLAAGSALTSNGAAASSAPLASILGGIGSAPAAASEPPAAGGGVMAALLEMHGGEEKGRKRRGAKAKGGGTADPSASLGGLQAGPAISFTGLPAPAVDAAAGAAPPMLFGTAGKDGAPGTSAGGTAIAFGTSASLQVQELPHLQEGSLGVQLQAQELPHQQEGSLGVQLQVQELPHQQEGFLGVQLRAQELLHLQEGSLGVQLQVQELPHQQQGFLGVRRQQLQPIRGSLSEQRQALQLHQRTACLERRRHQYLEHRPACQRRHLNLEQELQAEHREQFHLMWAKLAMDLRIIADEQ</sequence>
<name>A0AAE0GJ31_9CHLO</name>
<evidence type="ECO:0000256" key="1">
    <source>
        <dbReference type="SAM" id="MobiDB-lite"/>
    </source>
</evidence>
<keyword evidence="3" id="KW-1185">Reference proteome</keyword>
<dbReference type="Proteomes" id="UP001190700">
    <property type="component" value="Unassembled WGS sequence"/>
</dbReference>
<comment type="caution">
    <text evidence="2">The sequence shown here is derived from an EMBL/GenBank/DDBJ whole genome shotgun (WGS) entry which is preliminary data.</text>
</comment>
<feature type="region of interest" description="Disordered" evidence="1">
    <location>
        <begin position="185"/>
        <end position="213"/>
    </location>
</feature>
<proteinExistence type="predicted"/>
<feature type="region of interest" description="Disordered" evidence="1">
    <location>
        <begin position="137"/>
        <end position="163"/>
    </location>
</feature>
<evidence type="ECO:0000313" key="3">
    <source>
        <dbReference type="Proteomes" id="UP001190700"/>
    </source>
</evidence>
<dbReference type="AlphaFoldDB" id="A0AAE0GJ31"/>
<evidence type="ECO:0000313" key="2">
    <source>
        <dbReference type="EMBL" id="KAK3278925.1"/>
    </source>
</evidence>
<reference evidence="2 3" key="1">
    <citation type="journal article" date="2015" name="Genome Biol. Evol.">
        <title>Comparative Genomics of a Bacterivorous Green Alga Reveals Evolutionary Causalities and Consequences of Phago-Mixotrophic Mode of Nutrition.</title>
        <authorList>
            <person name="Burns J.A."/>
            <person name="Paasch A."/>
            <person name="Narechania A."/>
            <person name="Kim E."/>
        </authorList>
    </citation>
    <scope>NUCLEOTIDE SEQUENCE [LARGE SCALE GENOMIC DNA]</scope>
    <source>
        <strain evidence="2 3">PLY_AMNH</strain>
    </source>
</reference>
<organism evidence="2 3">
    <name type="scientific">Cymbomonas tetramitiformis</name>
    <dbReference type="NCBI Taxonomy" id="36881"/>
    <lineage>
        <taxon>Eukaryota</taxon>
        <taxon>Viridiplantae</taxon>
        <taxon>Chlorophyta</taxon>
        <taxon>Pyramimonadophyceae</taxon>
        <taxon>Pyramimonadales</taxon>
        <taxon>Pyramimonadaceae</taxon>
        <taxon>Cymbomonas</taxon>
    </lineage>
</organism>
<gene>
    <name evidence="2" type="ORF">CYMTET_13168</name>
</gene>
<feature type="region of interest" description="Disordered" evidence="1">
    <location>
        <begin position="427"/>
        <end position="451"/>
    </location>
</feature>
<accession>A0AAE0GJ31</accession>